<gene>
    <name evidence="3" type="primary">WBGene00282889</name>
</gene>
<feature type="transmembrane region" description="Helical" evidence="2">
    <location>
        <begin position="50"/>
        <end position="70"/>
    </location>
</feature>
<keyword evidence="2" id="KW-1133">Transmembrane helix</keyword>
<feature type="compositionally biased region" description="Basic and acidic residues" evidence="1">
    <location>
        <begin position="119"/>
        <end position="152"/>
    </location>
</feature>
<dbReference type="EnsemblMetazoa" id="PPA44520.1">
    <property type="protein sequence ID" value="PPA44520.1"/>
    <property type="gene ID" value="WBGene00282889"/>
</dbReference>
<evidence type="ECO:0000256" key="2">
    <source>
        <dbReference type="SAM" id="Phobius"/>
    </source>
</evidence>
<organism evidence="3 4">
    <name type="scientific">Pristionchus pacificus</name>
    <name type="common">Parasitic nematode worm</name>
    <dbReference type="NCBI Taxonomy" id="54126"/>
    <lineage>
        <taxon>Eukaryota</taxon>
        <taxon>Metazoa</taxon>
        <taxon>Ecdysozoa</taxon>
        <taxon>Nematoda</taxon>
        <taxon>Chromadorea</taxon>
        <taxon>Rhabditida</taxon>
        <taxon>Rhabditina</taxon>
        <taxon>Diplogasteromorpha</taxon>
        <taxon>Diplogasteroidea</taxon>
        <taxon>Neodiplogasteridae</taxon>
        <taxon>Pristionchus</taxon>
    </lineage>
</organism>
<evidence type="ECO:0000313" key="4">
    <source>
        <dbReference type="Proteomes" id="UP000005239"/>
    </source>
</evidence>
<evidence type="ECO:0000256" key="1">
    <source>
        <dbReference type="SAM" id="MobiDB-lite"/>
    </source>
</evidence>
<sequence>MFPLTPPPSPQPLQAALVAKRQGGRILGGGGDTKRRGSMKDPVSLTLTSVFWSSSCWAMCVVNAMIFVVVKPHSAQQLASIDRRTLGTRLTPGGERGEGQEGRKGAGVETTKEEEEEEKGTRRRAEEREEIYTPVQHDHGRVESREERRSSGEKGAYTGDSKAGDDGYHAYIIQQLERVIAAISRAAALGYNKLSIEKMKEGASDILIIVDENEKREAAAAAAHTQQ</sequence>
<keyword evidence="4" id="KW-1185">Reference proteome</keyword>
<evidence type="ECO:0000313" key="3">
    <source>
        <dbReference type="EnsemblMetazoa" id="PPA44520.1"/>
    </source>
</evidence>
<accession>A0A8R1UZC5</accession>
<reference evidence="3" key="2">
    <citation type="submission" date="2022-06" db="UniProtKB">
        <authorList>
            <consortium name="EnsemblMetazoa"/>
        </authorList>
    </citation>
    <scope>IDENTIFICATION</scope>
    <source>
        <strain evidence="3">PS312</strain>
    </source>
</reference>
<accession>A0A2A6BSU1</accession>
<proteinExistence type="predicted"/>
<name>A0A2A6BSU1_PRIPA</name>
<feature type="compositionally biased region" description="Basic and acidic residues" evidence="1">
    <location>
        <begin position="95"/>
        <end position="106"/>
    </location>
</feature>
<reference evidence="4" key="1">
    <citation type="journal article" date="2008" name="Nat. Genet.">
        <title>The Pristionchus pacificus genome provides a unique perspective on nematode lifestyle and parasitism.</title>
        <authorList>
            <person name="Dieterich C."/>
            <person name="Clifton S.W."/>
            <person name="Schuster L.N."/>
            <person name="Chinwalla A."/>
            <person name="Delehaunty K."/>
            <person name="Dinkelacker I."/>
            <person name="Fulton L."/>
            <person name="Fulton R."/>
            <person name="Godfrey J."/>
            <person name="Minx P."/>
            <person name="Mitreva M."/>
            <person name="Roeseler W."/>
            <person name="Tian H."/>
            <person name="Witte H."/>
            <person name="Yang S.P."/>
            <person name="Wilson R.K."/>
            <person name="Sommer R.J."/>
        </authorList>
    </citation>
    <scope>NUCLEOTIDE SEQUENCE [LARGE SCALE GENOMIC DNA]</scope>
    <source>
        <strain evidence="4">PS312</strain>
    </source>
</reference>
<keyword evidence="2" id="KW-0812">Transmembrane</keyword>
<protein>
    <submittedName>
        <fullName evidence="3">Uncharacterized protein</fullName>
    </submittedName>
</protein>
<dbReference type="AlphaFoldDB" id="A0A2A6BSU1"/>
<keyword evidence="2" id="KW-0472">Membrane</keyword>
<feature type="region of interest" description="Disordered" evidence="1">
    <location>
        <begin position="86"/>
        <end position="166"/>
    </location>
</feature>
<dbReference type="Proteomes" id="UP000005239">
    <property type="component" value="Unassembled WGS sequence"/>
</dbReference>